<reference evidence="2" key="1">
    <citation type="submission" date="2022-01" db="EMBL/GenBank/DDBJ databases">
        <title>Draft Genome Sequences of Seven Type Strains of the Genus Streptomyces.</title>
        <authorList>
            <person name="Aziz S."/>
            <person name="Coretto E."/>
            <person name="Chronakova A."/>
            <person name="Sproer C."/>
            <person name="Huber K."/>
            <person name="Nouioui I."/>
            <person name="Gross H."/>
        </authorList>
    </citation>
    <scope>NUCLEOTIDE SEQUENCE</scope>
    <source>
        <strain evidence="2">DSM 103493</strain>
    </source>
</reference>
<comment type="caution">
    <text evidence="2">The sequence shown here is derived from an EMBL/GenBank/DDBJ whole genome shotgun (WGS) entry which is preliminary data.</text>
</comment>
<name>A0A9X1TMJ3_STRM4</name>
<dbReference type="RefSeq" id="WP_234764074.1">
    <property type="nucleotide sequence ID" value="NZ_JAKEIP010000075.1"/>
</dbReference>
<dbReference type="EMBL" id="JAKEIP010000075">
    <property type="protein sequence ID" value="MCF1595749.1"/>
    <property type="molecule type" value="Genomic_DNA"/>
</dbReference>
<gene>
    <name evidence="2" type="ORF">L0P92_19515</name>
</gene>
<feature type="region of interest" description="Disordered" evidence="1">
    <location>
        <begin position="1"/>
        <end position="21"/>
    </location>
</feature>
<dbReference type="Proteomes" id="UP001139384">
    <property type="component" value="Unassembled WGS sequence"/>
</dbReference>
<dbReference type="AlphaFoldDB" id="A0A9X1TMJ3"/>
<proteinExistence type="predicted"/>
<sequence length="256" mass="29010">MTETGVQPDPADEQTAPEEAGRPSLLDWQKRLNASPGCRAIALGDRVKRIGYVFQGNVAQYKSLVAELQNPVVSGPILDVRNPEAHDRLLSEAERLLHNVLMGMSTRVDQQRCFMEEHFQDDSALMNEYRSKVTSMFKDDVEAKFLKGLRNYITHAQLPVAQSRQTFGQESFEITFTLPAEPLLAWSRWSGELRTWIAGQGDAVVIVDVVDAYAQKAGELDKWLFDRITLKYRADIDPYLRECAEFDREVARVFGA</sequence>
<evidence type="ECO:0000313" key="2">
    <source>
        <dbReference type="EMBL" id="MCF1595749.1"/>
    </source>
</evidence>
<accession>A0A9X1TMJ3</accession>
<evidence type="ECO:0000256" key="1">
    <source>
        <dbReference type="SAM" id="MobiDB-lite"/>
    </source>
</evidence>
<keyword evidence="3" id="KW-1185">Reference proteome</keyword>
<organism evidence="2 3">
    <name type="scientific">Streptomyces muensis</name>
    <dbReference type="NCBI Taxonomy" id="1077944"/>
    <lineage>
        <taxon>Bacteria</taxon>
        <taxon>Bacillati</taxon>
        <taxon>Actinomycetota</taxon>
        <taxon>Actinomycetes</taxon>
        <taxon>Kitasatosporales</taxon>
        <taxon>Streptomycetaceae</taxon>
        <taxon>Streptomyces</taxon>
    </lineage>
</organism>
<evidence type="ECO:0000313" key="3">
    <source>
        <dbReference type="Proteomes" id="UP001139384"/>
    </source>
</evidence>
<protein>
    <submittedName>
        <fullName evidence="2">Uncharacterized protein</fullName>
    </submittedName>
</protein>